<feature type="domain" description="Methyltransferase type 12" evidence="4">
    <location>
        <begin position="62"/>
        <end position="155"/>
    </location>
</feature>
<dbReference type="PANTHER" id="PTHR43464">
    <property type="entry name" value="METHYLTRANSFERASE"/>
    <property type="match status" value="1"/>
</dbReference>
<proteinExistence type="predicted"/>
<dbReference type="RefSeq" id="WP_110375838.1">
    <property type="nucleotide sequence ID" value="NZ_JAHBRY010000001.1"/>
</dbReference>
<dbReference type="InterPro" id="IPR013217">
    <property type="entry name" value="Methyltransf_12"/>
</dbReference>
<evidence type="ECO:0000259" key="4">
    <source>
        <dbReference type="Pfam" id="PF08242"/>
    </source>
</evidence>
<comment type="caution">
    <text evidence="5">The sequence shown here is derived from an EMBL/GenBank/DDBJ whole genome shotgun (WGS) entry which is preliminary data.</text>
</comment>
<evidence type="ECO:0000313" key="6">
    <source>
        <dbReference type="Proteomes" id="UP000248021"/>
    </source>
</evidence>
<sequence>MSSPDTVAAAAKFDPERAAEYERQSRIALAGYEACHELAACMLAASLGSGRACRILVVGIGGTAQEVVAAAELEPDWRFVGVDPSPPMLALAQARLEERGLAARVDLNLGTVEELAGHELFDAATLVGVLHHLPGDDAKRAILRAIASRLAPGAPLILAGNHYAYADKPLLLKAWGERWRMFGADAAEVEAKRGKILQGADPPPSEEAVFALLDAAGFTDPQRFFASLFWGAWIARKR</sequence>
<name>A0A2V3U5Q8_9HYPH</name>
<keyword evidence="6" id="KW-1185">Reference proteome</keyword>
<dbReference type="Pfam" id="PF08242">
    <property type="entry name" value="Methyltransf_12"/>
    <property type="match status" value="1"/>
</dbReference>
<dbReference type="EMBL" id="QJJK01000007">
    <property type="protein sequence ID" value="PXW57236.1"/>
    <property type="molecule type" value="Genomic_DNA"/>
</dbReference>
<protein>
    <submittedName>
        <fullName evidence="5">tRNA (Cmo5U34)-methyltransferase</fullName>
    </submittedName>
</protein>
<dbReference type="GO" id="GO:0032259">
    <property type="term" value="P:methylation"/>
    <property type="evidence" value="ECO:0007669"/>
    <property type="project" value="UniProtKB-KW"/>
</dbReference>
<accession>A0A2V3U5Q8</accession>
<evidence type="ECO:0000313" key="5">
    <source>
        <dbReference type="EMBL" id="PXW57236.1"/>
    </source>
</evidence>
<evidence type="ECO:0000256" key="2">
    <source>
        <dbReference type="ARBA" id="ARBA00022679"/>
    </source>
</evidence>
<dbReference type="AlphaFoldDB" id="A0A2V3U5Q8"/>
<evidence type="ECO:0000256" key="3">
    <source>
        <dbReference type="ARBA" id="ARBA00022691"/>
    </source>
</evidence>
<dbReference type="OrthoDB" id="213472at2"/>
<organism evidence="5 6">
    <name type="scientific">Chelatococcus asaccharovorans</name>
    <dbReference type="NCBI Taxonomy" id="28210"/>
    <lineage>
        <taxon>Bacteria</taxon>
        <taxon>Pseudomonadati</taxon>
        <taxon>Pseudomonadota</taxon>
        <taxon>Alphaproteobacteria</taxon>
        <taxon>Hyphomicrobiales</taxon>
        <taxon>Chelatococcaceae</taxon>
        <taxon>Chelatococcus</taxon>
    </lineage>
</organism>
<dbReference type="Proteomes" id="UP000248021">
    <property type="component" value="Unassembled WGS sequence"/>
</dbReference>
<keyword evidence="2 5" id="KW-0808">Transferase</keyword>
<dbReference type="CDD" id="cd02440">
    <property type="entry name" value="AdoMet_MTases"/>
    <property type="match status" value="1"/>
</dbReference>
<dbReference type="Gene3D" id="3.40.50.150">
    <property type="entry name" value="Vaccinia Virus protein VP39"/>
    <property type="match status" value="1"/>
</dbReference>
<keyword evidence="1 5" id="KW-0489">Methyltransferase</keyword>
<keyword evidence="3" id="KW-0949">S-adenosyl-L-methionine</keyword>
<gene>
    <name evidence="5" type="ORF">C7450_107277</name>
</gene>
<evidence type="ECO:0000256" key="1">
    <source>
        <dbReference type="ARBA" id="ARBA00022603"/>
    </source>
</evidence>
<dbReference type="GO" id="GO:0008168">
    <property type="term" value="F:methyltransferase activity"/>
    <property type="evidence" value="ECO:0007669"/>
    <property type="project" value="UniProtKB-KW"/>
</dbReference>
<dbReference type="InterPro" id="IPR029063">
    <property type="entry name" value="SAM-dependent_MTases_sf"/>
</dbReference>
<reference evidence="5 6" key="1">
    <citation type="submission" date="2018-05" db="EMBL/GenBank/DDBJ databases">
        <title>Genomic Encyclopedia of Type Strains, Phase IV (KMG-IV): sequencing the most valuable type-strain genomes for metagenomic binning, comparative biology and taxonomic classification.</title>
        <authorList>
            <person name="Goeker M."/>
        </authorList>
    </citation>
    <scope>NUCLEOTIDE SEQUENCE [LARGE SCALE GENOMIC DNA]</scope>
    <source>
        <strain evidence="5 6">DSM 6462</strain>
    </source>
</reference>
<dbReference type="SUPFAM" id="SSF53335">
    <property type="entry name" value="S-adenosyl-L-methionine-dependent methyltransferases"/>
    <property type="match status" value="1"/>
</dbReference>
<dbReference type="PANTHER" id="PTHR43464:SF19">
    <property type="entry name" value="UBIQUINONE BIOSYNTHESIS O-METHYLTRANSFERASE, MITOCHONDRIAL"/>
    <property type="match status" value="1"/>
</dbReference>